<name>A0A086LYF3_TOXGO</name>
<dbReference type="Proteomes" id="UP000028834">
    <property type="component" value="Unassembled WGS sequence"/>
</dbReference>
<evidence type="ECO:0000256" key="3">
    <source>
        <dbReference type="SAM" id="MobiDB-lite"/>
    </source>
</evidence>
<proteinExistence type="predicted"/>
<feature type="compositionally biased region" description="Polar residues" evidence="3">
    <location>
        <begin position="395"/>
        <end position="406"/>
    </location>
</feature>
<feature type="compositionally biased region" description="Basic residues" evidence="3">
    <location>
        <begin position="204"/>
        <end position="214"/>
    </location>
</feature>
<dbReference type="AlphaFoldDB" id="A0A086LYF3"/>
<evidence type="ECO:0000259" key="4">
    <source>
        <dbReference type="Pfam" id="PF08159"/>
    </source>
</evidence>
<accession>A0A086LYF3</accession>
<feature type="compositionally biased region" description="Acidic residues" evidence="3">
    <location>
        <begin position="224"/>
        <end position="235"/>
    </location>
</feature>
<comment type="caution">
    <text evidence="5">The sequence shown here is derived from an EMBL/GenBank/DDBJ whole genome shotgun (WGS) entry which is preliminary data.</text>
</comment>
<dbReference type="InterPro" id="IPR039754">
    <property type="entry name" value="Esf1"/>
</dbReference>
<sequence>KQVDRGGEGEVIFGLGVRLLHAFLFTFSFSDLVAVCDRFTEKELRDLDLKEYLASSSSSEDEEGDCTQGKRWKLTESNLQEYRRQLLGDAADLSSDSENVESGDELKSKAASLPSSSNVKISFEGKLEDWSSSGDDDDEGDNAAGLTAEDEETWKAYVERSKKKGKEQRRRQARQWEAAYAAADEEGEEAEEAEEVRAEGKRKTEQRRREKGKKFPIFAGAGGSEDEASASEEDSDRALSSSRKGGRKKSSNANTSTSERKHRDKNDASTKRKIENEEATKAELELLTLGHDEETRRHFDLRHELHNRPSKRKAKKMKRMREQEAATNPSEASSFKIDVDDDRFSRLFSNPEFAIDPTNPNFKKTAATDELLRVKRMRSSKLQFTRLKQKAVAGQDQQPSGLSFVSTAGPGKTGKSEKQKGKKGFTLFAKNA</sequence>
<feature type="region of interest" description="Disordered" evidence="3">
    <location>
        <begin position="127"/>
        <end position="336"/>
    </location>
</feature>
<keyword evidence="2" id="KW-0539">Nucleus</keyword>
<dbReference type="VEuPathDB" id="ToxoDB:TGRUB_271100B"/>
<feature type="compositionally biased region" description="Basic residues" evidence="3">
    <location>
        <begin position="161"/>
        <end position="173"/>
    </location>
</feature>
<protein>
    <submittedName>
        <fullName evidence="5">NUC153 domain-containing protein</fullName>
    </submittedName>
</protein>
<dbReference type="InterPro" id="IPR012580">
    <property type="entry name" value="NUC153"/>
</dbReference>
<comment type="subcellular location">
    <subcellularLocation>
        <location evidence="1">Nucleus</location>
        <location evidence="1">Nucleolus</location>
    </subcellularLocation>
</comment>
<feature type="compositionally biased region" description="Basic and acidic residues" evidence="3">
    <location>
        <begin position="258"/>
        <end position="307"/>
    </location>
</feature>
<evidence type="ECO:0000313" key="5">
    <source>
        <dbReference type="EMBL" id="KFG61671.1"/>
    </source>
</evidence>
<organism evidence="5 6">
    <name type="scientific">Toxoplasma gondii RUB</name>
    <dbReference type="NCBI Taxonomy" id="935652"/>
    <lineage>
        <taxon>Eukaryota</taxon>
        <taxon>Sar</taxon>
        <taxon>Alveolata</taxon>
        <taxon>Apicomplexa</taxon>
        <taxon>Conoidasida</taxon>
        <taxon>Coccidia</taxon>
        <taxon>Eucoccidiorida</taxon>
        <taxon>Eimeriorina</taxon>
        <taxon>Sarcocystidae</taxon>
        <taxon>Toxoplasma</taxon>
    </lineage>
</organism>
<evidence type="ECO:0000256" key="1">
    <source>
        <dbReference type="ARBA" id="ARBA00004604"/>
    </source>
</evidence>
<feature type="compositionally biased region" description="Basic residues" evidence="3">
    <location>
        <begin position="308"/>
        <end position="319"/>
    </location>
</feature>
<feature type="compositionally biased region" description="Acidic residues" evidence="3">
    <location>
        <begin position="183"/>
        <end position="194"/>
    </location>
</feature>
<reference evidence="5 6" key="1">
    <citation type="submission" date="2014-05" db="EMBL/GenBank/DDBJ databases">
        <authorList>
            <person name="Sibley D."/>
            <person name="Venepally P."/>
            <person name="Karamycheva S."/>
            <person name="Hadjithomas M."/>
            <person name="Khan A."/>
            <person name="Brunk B."/>
            <person name="Roos D."/>
            <person name="Caler E."/>
            <person name="Lorenzi H."/>
        </authorList>
    </citation>
    <scope>NUCLEOTIDE SEQUENCE [LARGE SCALE GENOMIC DNA]</scope>
    <source>
        <strain evidence="5 6">RUB</strain>
    </source>
</reference>
<feature type="domain" description="NUC153" evidence="4">
    <location>
        <begin position="341"/>
        <end position="367"/>
    </location>
</feature>
<feature type="region of interest" description="Disordered" evidence="3">
    <location>
        <begin position="390"/>
        <end position="432"/>
    </location>
</feature>
<dbReference type="GO" id="GO:0006364">
    <property type="term" value="P:rRNA processing"/>
    <property type="evidence" value="ECO:0007669"/>
    <property type="project" value="InterPro"/>
</dbReference>
<dbReference type="EMBL" id="AFYV02001540">
    <property type="protein sequence ID" value="KFG61671.1"/>
    <property type="molecule type" value="Genomic_DNA"/>
</dbReference>
<dbReference type="GO" id="GO:0003723">
    <property type="term" value="F:RNA binding"/>
    <property type="evidence" value="ECO:0007669"/>
    <property type="project" value="TreeGrafter"/>
</dbReference>
<dbReference type="GO" id="GO:0005730">
    <property type="term" value="C:nucleolus"/>
    <property type="evidence" value="ECO:0007669"/>
    <property type="project" value="UniProtKB-SubCell"/>
</dbReference>
<gene>
    <name evidence="5" type="ORF">TGRUB_271100B</name>
</gene>
<dbReference type="Pfam" id="PF08159">
    <property type="entry name" value="NUC153"/>
    <property type="match status" value="1"/>
</dbReference>
<dbReference type="PANTHER" id="PTHR12202:SF0">
    <property type="entry name" value="ESF1 HOMOLOG"/>
    <property type="match status" value="1"/>
</dbReference>
<feature type="non-terminal residue" evidence="5">
    <location>
        <position position="1"/>
    </location>
</feature>
<evidence type="ECO:0000256" key="2">
    <source>
        <dbReference type="ARBA" id="ARBA00023242"/>
    </source>
</evidence>
<evidence type="ECO:0000313" key="6">
    <source>
        <dbReference type="Proteomes" id="UP000028834"/>
    </source>
</evidence>
<dbReference type="PANTHER" id="PTHR12202">
    <property type="entry name" value="ESF1 HOMOLOG"/>
    <property type="match status" value="1"/>
</dbReference>